<keyword evidence="2" id="KW-1185">Reference proteome</keyword>
<evidence type="ECO:0000313" key="1">
    <source>
        <dbReference type="EMBL" id="RPF51448.1"/>
    </source>
</evidence>
<dbReference type="Proteomes" id="UP000271783">
    <property type="component" value="Unassembled WGS sequence"/>
</dbReference>
<gene>
    <name evidence="1" type="ORF">EDC42_0774</name>
</gene>
<dbReference type="EMBL" id="RKRG01000002">
    <property type="protein sequence ID" value="RPF51448.1"/>
    <property type="molecule type" value="Genomic_DNA"/>
</dbReference>
<comment type="caution">
    <text evidence="1">The sequence shown here is derived from an EMBL/GenBank/DDBJ whole genome shotgun (WGS) entry which is preliminary data.</text>
</comment>
<evidence type="ECO:0000313" key="2">
    <source>
        <dbReference type="Proteomes" id="UP000271783"/>
    </source>
</evidence>
<proteinExistence type="predicted"/>
<accession>A0A3N5BNW8</accession>
<reference evidence="1 2" key="1">
    <citation type="submission" date="2018-11" db="EMBL/GenBank/DDBJ databases">
        <title>Genomic Encyclopedia of Type Strains, Phase IV (KMG-IV): sequencing the most valuable type-strain genomes for metagenomic binning, comparative biology and taxonomic classification.</title>
        <authorList>
            <person name="Goeker M."/>
        </authorList>
    </citation>
    <scope>NUCLEOTIDE SEQUENCE [LARGE SCALE GENOMIC DNA]</scope>
    <source>
        <strain evidence="1 2">DSM 11977</strain>
    </source>
</reference>
<name>A0A3N5BNW8_9EURY</name>
<sequence>MKEKMGIYQRYNLGPQHYHSYFEFDFKNKKAQLISQDITEDFRKDNALIYTDDSNLKIANSLLIAEENKIFDLNEDDCQKLYSEFDKIKYSHDEEIPGIWQLSNITFSEKNFYDDAPEIFKIHESNYQYVNNYPKNWIPLGNLIIDLLGFDLLNINLNNLITPLYYNITSEGVYEKQTNNKLNLKKLNFNIVSFEEPFNPFNFSIDSEDSDFEKIIELLEDYGVYKWYDKDYAENIIESDDFNDFKGNSWFIELIFENGRVLNLRGDNAYPDTYIHLGNEILNFKEDLLRINEIDKEQQNFIKSFGENKLAKKRNIIKKIEISQTILLDDRKHYEFTLDCENSVIIPYDNYDLYEPREHISRDLSKKNYSVSKLFYENIVKEEIKLDEQKLDNFLNEINELKFIDEKPHMWFYDKNYYQNLITIHTPMGEKSYNLTNNYELWKKLGSLFEELLGFDVLNIKNFKNIINPFDYDICNDGVYDKETGDKLSLEYIEYGHEAVLHFGIGYNIYVDLLKGTTSGLIEKDDLSNDEIEKIVSLLEKNRVYEWVFDEFWNKAIYHKWCGFDGYNWYLSLVFEGNKVLNIGDGNDYPDTFVNLAEEVIEFSGKDILKLKTVYEDDIKIYKKYAELHLNG</sequence>
<dbReference type="RefSeq" id="WP_083234866.1">
    <property type="nucleotide sequence ID" value="NZ_RKRG01000002.1"/>
</dbReference>
<protein>
    <submittedName>
        <fullName evidence="1">Uncharacterized protein</fullName>
    </submittedName>
</protein>
<dbReference type="AlphaFoldDB" id="A0A3N5BNW8"/>
<organism evidence="1 2">
    <name type="scientific">Methanobrevibacter gottschalkii DSM 11977</name>
    <dbReference type="NCBI Taxonomy" id="1122229"/>
    <lineage>
        <taxon>Archaea</taxon>
        <taxon>Methanobacteriati</taxon>
        <taxon>Methanobacteriota</taxon>
        <taxon>Methanomada group</taxon>
        <taxon>Methanobacteria</taxon>
        <taxon>Methanobacteriales</taxon>
        <taxon>Methanobacteriaceae</taxon>
        <taxon>Methanobrevibacter</taxon>
    </lineage>
</organism>